<keyword evidence="2" id="KW-0378">Hydrolase</keyword>
<dbReference type="GO" id="GO:0005829">
    <property type="term" value="C:cytosol"/>
    <property type="evidence" value="ECO:0007669"/>
    <property type="project" value="TreeGrafter"/>
</dbReference>
<dbReference type="SUPFAM" id="SSF54637">
    <property type="entry name" value="Thioesterase/thiol ester dehydrase-isomerase"/>
    <property type="match status" value="1"/>
</dbReference>
<evidence type="ECO:0000259" key="4">
    <source>
        <dbReference type="Pfam" id="PF03061"/>
    </source>
</evidence>
<dbReference type="GO" id="GO:0061522">
    <property type="term" value="F:1,4-dihydroxy-2-naphthoyl-CoA thioesterase activity"/>
    <property type="evidence" value="ECO:0007669"/>
    <property type="project" value="TreeGrafter"/>
</dbReference>
<protein>
    <submittedName>
        <fullName evidence="5">Hotdog fold thioesterase</fullName>
    </submittedName>
</protein>
<organism evidence="5 6">
    <name type="scientific">Streptomyces griseoaurantiacus</name>
    <dbReference type="NCBI Taxonomy" id="68213"/>
    <lineage>
        <taxon>Bacteria</taxon>
        <taxon>Bacillati</taxon>
        <taxon>Actinomycetota</taxon>
        <taxon>Actinomycetes</taxon>
        <taxon>Kitasatosporales</taxon>
        <taxon>Streptomycetaceae</taxon>
        <taxon>Streptomyces</taxon>
        <taxon>Streptomyces aurantiacus group</taxon>
    </lineage>
</organism>
<evidence type="ECO:0000313" key="6">
    <source>
        <dbReference type="Proteomes" id="UP000587608"/>
    </source>
</evidence>
<evidence type="ECO:0000256" key="3">
    <source>
        <dbReference type="SAM" id="MobiDB-lite"/>
    </source>
</evidence>
<dbReference type="Proteomes" id="UP000587608">
    <property type="component" value="Unassembled WGS sequence"/>
</dbReference>
<accession>A0A7W2HW17</accession>
<dbReference type="InterPro" id="IPR029069">
    <property type="entry name" value="HotDog_dom_sf"/>
</dbReference>
<name>A0A7W2HW17_9ACTN</name>
<dbReference type="Gene3D" id="3.10.129.10">
    <property type="entry name" value="Hotdog Thioesterase"/>
    <property type="match status" value="1"/>
</dbReference>
<dbReference type="InterPro" id="IPR003736">
    <property type="entry name" value="PAAI_dom"/>
</dbReference>
<dbReference type="InterPro" id="IPR006683">
    <property type="entry name" value="Thioestr_dom"/>
</dbReference>
<dbReference type="NCBIfam" id="TIGR00369">
    <property type="entry name" value="unchar_dom_1"/>
    <property type="match status" value="1"/>
</dbReference>
<dbReference type="Pfam" id="PF03061">
    <property type="entry name" value="4HBT"/>
    <property type="match status" value="1"/>
</dbReference>
<dbReference type="CDD" id="cd03443">
    <property type="entry name" value="PaaI_thioesterase"/>
    <property type="match status" value="1"/>
</dbReference>
<comment type="caution">
    <text evidence="5">The sequence shown here is derived from an EMBL/GenBank/DDBJ whole genome shotgun (WGS) entry which is preliminary data.</text>
</comment>
<dbReference type="AlphaFoldDB" id="A0A7W2HW17"/>
<feature type="domain" description="Thioesterase" evidence="4">
    <location>
        <begin position="40"/>
        <end position="116"/>
    </location>
</feature>
<evidence type="ECO:0000256" key="2">
    <source>
        <dbReference type="ARBA" id="ARBA00022801"/>
    </source>
</evidence>
<feature type="compositionally biased region" description="Low complexity" evidence="3">
    <location>
        <begin position="129"/>
        <end position="138"/>
    </location>
</feature>
<sequence>MTAAESAPGTLVARMGIEIVEEDPRRLVARMPLTGNRQMYGFLHGGASAAFAQALATHAAALEAGPGGRVTGQELSCTHHRAARGEGWVEGVCTPLYLGDAFGTYDVAVHDRRGNRIASARLTCRLRRAAGPSARPAPTGESALSREPALSEESA</sequence>
<dbReference type="RefSeq" id="WP_006139190.1">
    <property type="nucleotide sequence ID" value="NZ_BNBP01000054.1"/>
</dbReference>
<dbReference type="GeneID" id="96788612"/>
<proteinExistence type="inferred from homology"/>
<evidence type="ECO:0000256" key="1">
    <source>
        <dbReference type="ARBA" id="ARBA00008324"/>
    </source>
</evidence>
<dbReference type="PANTHER" id="PTHR43240:SF5">
    <property type="entry name" value="1,4-DIHYDROXY-2-NAPHTHOYL-COA THIOESTERASE 1"/>
    <property type="match status" value="1"/>
</dbReference>
<feature type="region of interest" description="Disordered" evidence="3">
    <location>
        <begin position="129"/>
        <end position="155"/>
    </location>
</feature>
<dbReference type="EMBL" id="JACERG010000015">
    <property type="protein sequence ID" value="MBA5223721.1"/>
    <property type="molecule type" value="Genomic_DNA"/>
</dbReference>
<reference evidence="5 6" key="1">
    <citation type="submission" date="2020-07" db="EMBL/GenBank/DDBJ databases">
        <title>Differential regulation of undecylprodigiosin biosynthesis in the yeast-scavenging Streptomyces strain MBK6.</title>
        <authorList>
            <person name="Baral B."/>
            <person name="Siitonen V."/>
            <person name="Laughlin M."/>
            <person name="Yamada K."/>
            <person name="Ilomaeki M."/>
            <person name="Metsae-Ketelae M."/>
            <person name="Niemi J."/>
        </authorList>
    </citation>
    <scope>NUCLEOTIDE SEQUENCE [LARGE SCALE GENOMIC DNA]</scope>
    <source>
        <strain evidence="5 6">MBK6</strain>
    </source>
</reference>
<comment type="similarity">
    <text evidence="1">Belongs to the thioesterase PaaI family.</text>
</comment>
<evidence type="ECO:0000313" key="5">
    <source>
        <dbReference type="EMBL" id="MBA5223721.1"/>
    </source>
</evidence>
<dbReference type="PANTHER" id="PTHR43240">
    <property type="entry name" value="1,4-DIHYDROXY-2-NAPHTHOYL-COA THIOESTERASE 1"/>
    <property type="match status" value="1"/>
</dbReference>
<gene>
    <name evidence="5" type="ORF">H1X69_20180</name>
</gene>